<dbReference type="EMBL" id="CP037920">
    <property type="protein sequence ID" value="QDT98384.1"/>
    <property type="molecule type" value="Genomic_DNA"/>
</dbReference>
<dbReference type="Pfam" id="PF25283">
    <property type="entry name" value="DUF7873"/>
    <property type="match status" value="1"/>
</dbReference>
<evidence type="ECO:0000313" key="1">
    <source>
        <dbReference type="EMBL" id="QDT98384.1"/>
    </source>
</evidence>
<dbReference type="KEGG" id="gaw:V144x_38700"/>
<accession>A0A517VZF3</accession>
<dbReference type="AlphaFoldDB" id="A0A517VZF3"/>
<dbReference type="RefSeq" id="WP_144986993.1">
    <property type="nucleotide sequence ID" value="NZ_CP037920.1"/>
</dbReference>
<gene>
    <name evidence="1" type="ORF">V144x_38700</name>
</gene>
<reference evidence="1 2" key="1">
    <citation type="submission" date="2019-03" db="EMBL/GenBank/DDBJ databases">
        <title>Deep-cultivation of Planctomycetes and their phenomic and genomic characterization uncovers novel biology.</title>
        <authorList>
            <person name="Wiegand S."/>
            <person name="Jogler M."/>
            <person name="Boedeker C."/>
            <person name="Pinto D."/>
            <person name="Vollmers J."/>
            <person name="Rivas-Marin E."/>
            <person name="Kohn T."/>
            <person name="Peeters S.H."/>
            <person name="Heuer A."/>
            <person name="Rast P."/>
            <person name="Oberbeckmann S."/>
            <person name="Bunk B."/>
            <person name="Jeske O."/>
            <person name="Meyerdierks A."/>
            <person name="Storesund J.E."/>
            <person name="Kallscheuer N."/>
            <person name="Luecker S."/>
            <person name="Lage O.M."/>
            <person name="Pohl T."/>
            <person name="Merkel B.J."/>
            <person name="Hornburger P."/>
            <person name="Mueller R.-W."/>
            <person name="Bruemmer F."/>
            <person name="Labrenz M."/>
            <person name="Spormann A.M."/>
            <person name="Op den Camp H."/>
            <person name="Overmann J."/>
            <person name="Amann R."/>
            <person name="Jetten M.S.M."/>
            <person name="Mascher T."/>
            <person name="Medema M.H."/>
            <person name="Devos D.P."/>
            <person name="Kaster A.-K."/>
            <person name="Ovreas L."/>
            <person name="Rohde M."/>
            <person name="Galperin M.Y."/>
            <person name="Jogler C."/>
        </authorList>
    </citation>
    <scope>NUCLEOTIDE SEQUENCE [LARGE SCALE GENOMIC DNA]</scope>
    <source>
        <strain evidence="1 2">V144</strain>
    </source>
</reference>
<evidence type="ECO:0000313" key="2">
    <source>
        <dbReference type="Proteomes" id="UP000318704"/>
    </source>
</evidence>
<sequence length="249" mass="27731">MSKLNQIIAIANGKKTKTTREITETYKKVQKSALFDGITRTYQPLDDEGETFPPEKKNIQYSVPNAIEEVSKSLAGLFDIVATQDWANTKATADIVVDGQTILSDVPVTYMLFLEKQLHDVQTFVSSLPTLDPAENWEWSDAANCYASEAAQTNKTKKMLRNHVKAEATEHHPAQVETYSEDVVVGKWNTIKFSGAIPATEKSNLLERVGRIVDAVKFARETANMSEVTSVNVSQPLFKFLFDVTPPSE</sequence>
<proteinExistence type="predicted"/>
<organism evidence="1 2">
    <name type="scientific">Gimesia aquarii</name>
    <dbReference type="NCBI Taxonomy" id="2527964"/>
    <lineage>
        <taxon>Bacteria</taxon>
        <taxon>Pseudomonadati</taxon>
        <taxon>Planctomycetota</taxon>
        <taxon>Planctomycetia</taxon>
        <taxon>Planctomycetales</taxon>
        <taxon>Planctomycetaceae</taxon>
        <taxon>Gimesia</taxon>
    </lineage>
</organism>
<dbReference type="InterPro" id="IPR057195">
    <property type="entry name" value="DUF7873"/>
</dbReference>
<protein>
    <submittedName>
        <fullName evidence="1">Uncharacterized protein</fullName>
    </submittedName>
</protein>
<dbReference type="Proteomes" id="UP000318704">
    <property type="component" value="Chromosome"/>
</dbReference>
<name>A0A517VZF3_9PLAN</name>